<name>X6LNB3_RETFI</name>
<dbReference type="EMBL" id="ASPP01034751">
    <property type="protein sequence ID" value="ETO02856.1"/>
    <property type="molecule type" value="Genomic_DNA"/>
</dbReference>
<organism evidence="1 2">
    <name type="scientific">Reticulomyxa filosa</name>
    <dbReference type="NCBI Taxonomy" id="46433"/>
    <lineage>
        <taxon>Eukaryota</taxon>
        <taxon>Sar</taxon>
        <taxon>Rhizaria</taxon>
        <taxon>Retaria</taxon>
        <taxon>Foraminifera</taxon>
        <taxon>Monothalamids</taxon>
        <taxon>Reticulomyxidae</taxon>
        <taxon>Reticulomyxa</taxon>
    </lineage>
</organism>
<evidence type="ECO:0000313" key="2">
    <source>
        <dbReference type="Proteomes" id="UP000023152"/>
    </source>
</evidence>
<accession>X6LNB3</accession>
<reference evidence="1 2" key="1">
    <citation type="journal article" date="2013" name="Curr. Biol.">
        <title>The Genome of the Foraminiferan Reticulomyxa filosa.</title>
        <authorList>
            <person name="Glockner G."/>
            <person name="Hulsmann N."/>
            <person name="Schleicher M."/>
            <person name="Noegel A.A."/>
            <person name="Eichinger L."/>
            <person name="Gallinger C."/>
            <person name="Pawlowski J."/>
            <person name="Sierra R."/>
            <person name="Euteneuer U."/>
            <person name="Pillet L."/>
            <person name="Moustafa A."/>
            <person name="Platzer M."/>
            <person name="Groth M."/>
            <person name="Szafranski K."/>
            <person name="Schliwa M."/>
        </authorList>
    </citation>
    <scope>NUCLEOTIDE SEQUENCE [LARGE SCALE GENOMIC DNA]</scope>
</reference>
<dbReference type="Proteomes" id="UP000023152">
    <property type="component" value="Unassembled WGS sequence"/>
</dbReference>
<keyword evidence="2" id="KW-1185">Reference proteome</keyword>
<evidence type="ECO:0000313" key="1">
    <source>
        <dbReference type="EMBL" id="ETO02856.1"/>
    </source>
</evidence>
<sequence>MLNYVSKHYSTNIQQAHVLKSSILPFHAFVKELGAILLSKQLELQQLPTSVSSIILFIKARDVIGLIELPNPNDKPSQSLYPIEQLQKWNKLKMIQIKMLQKLKWEFFGRSLLLYSNKENIRTLRAKEIMDCFTCKKSDDKLMRLNTLTDKQISHDRSSQKH</sequence>
<gene>
    <name evidence="1" type="ORF">RFI_34555</name>
</gene>
<dbReference type="AlphaFoldDB" id="X6LNB3"/>
<comment type="caution">
    <text evidence="1">The sequence shown here is derived from an EMBL/GenBank/DDBJ whole genome shotgun (WGS) entry which is preliminary data.</text>
</comment>
<protein>
    <submittedName>
        <fullName evidence="1">Uncharacterized protein</fullName>
    </submittedName>
</protein>
<proteinExistence type="predicted"/>